<organism evidence="2 3">
    <name type="scientific">Geodermatophilus tzadiensis</name>
    <dbReference type="NCBI Taxonomy" id="1137988"/>
    <lineage>
        <taxon>Bacteria</taxon>
        <taxon>Bacillati</taxon>
        <taxon>Actinomycetota</taxon>
        <taxon>Actinomycetes</taxon>
        <taxon>Geodermatophilales</taxon>
        <taxon>Geodermatophilaceae</taxon>
        <taxon>Geodermatophilus</taxon>
    </lineage>
</organism>
<gene>
    <name evidence="2" type="ORF">LY71_104175</name>
</gene>
<dbReference type="OrthoDB" id="5180342at2"/>
<comment type="caution">
    <text evidence="2">The sequence shown here is derived from an EMBL/GenBank/DDBJ whole genome shotgun (WGS) entry which is preliminary data.</text>
</comment>
<keyword evidence="1" id="KW-0812">Transmembrane</keyword>
<sequence>MRRTTERHPSDGTLRRLVDEPAGVADADREHVAGCPACLSGLAAAQRDARAAAAALGTDTPAGPGTDAAWHRLSAAVAAGRPRPATAPRRRWALRRPLVAGLGVFVVLAGGGVAAAGDWLQVFRTEQVAPVTVTQADLVALPDLTAYGEVEVLEEPDVREVPDAAAAEAATGLAVPQVAELPRGVTGEPTYQAGGRVSAVFTFSAERAAQAAAEAGEQLPPPPPGLDGGQFRLTAGPGVAAVWASANGAPALVVARAGAPTGESSGIPFATARDYLLSLPGIPEDLAAQLRGFEGTATTLPLPVPAGLATSEPADVDGAPATVLTSRDGLVAGVVWVEDGVVTAVAGSLGADEVLAVARGLDG</sequence>
<feature type="transmembrane region" description="Helical" evidence="1">
    <location>
        <begin position="98"/>
        <end position="120"/>
    </location>
</feature>
<evidence type="ECO:0000313" key="2">
    <source>
        <dbReference type="EMBL" id="PRY50138.1"/>
    </source>
</evidence>
<dbReference type="EMBL" id="PVTG01000004">
    <property type="protein sequence ID" value="PRY50138.1"/>
    <property type="molecule type" value="Genomic_DNA"/>
</dbReference>
<proteinExistence type="predicted"/>
<dbReference type="AlphaFoldDB" id="A0A2T0TX99"/>
<accession>A0A2T0TX99</accession>
<evidence type="ECO:0000313" key="3">
    <source>
        <dbReference type="Proteomes" id="UP000239210"/>
    </source>
</evidence>
<keyword evidence="1" id="KW-0472">Membrane</keyword>
<name>A0A2T0TX99_9ACTN</name>
<keyword evidence="3" id="KW-1185">Reference proteome</keyword>
<reference evidence="2 3" key="1">
    <citation type="submission" date="2018-03" db="EMBL/GenBank/DDBJ databases">
        <title>Genomic Encyclopedia of Archaeal and Bacterial Type Strains, Phase II (KMG-II): from individual species to whole genera.</title>
        <authorList>
            <person name="Goeker M."/>
        </authorList>
    </citation>
    <scope>NUCLEOTIDE SEQUENCE [LARGE SCALE GENOMIC DNA]</scope>
    <source>
        <strain evidence="2 3">DSM 45416</strain>
    </source>
</reference>
<evidence type="ECO:0000256" key="1">
    <source>
        <dbReference type="SAM" id="Phobius"/>
    </source>
</evidence>
<dbReference type="Proteomes" id="UP000239210">
    <property type="component" value="Unassembled WGS sequence"/>
</dbReference>
<keyword evidence="1" id="KW-1133">Transmembrane helix</keyword>
<dbReference type="RefSeq" id="WP_106276378.1">
    <property type="nucleotide sequence ID" value="NZ_PVTG01000004.1"/>
</dbReference>
<protein>
    <submittedName>
        <fullName evidence="2">Uncharacterized protein</fullName>
    </submittedName>
</protein>